<dbReference type="Pfam" id="PF11397">
    <property type="entry name" value="GlcNAc"/>
    <property type="match status" value="2"/>
</dbReference>
<keyword evidence="1" id="KW-0808">Transferase</keyword>
<proteinExistence type="predicted"/>
<dbReference type="PANTHER" id="PTHR34496">
    <property type="entry name" value="GLCNAC TRANSFERASE-RELATED"/>
    <property type="match status" value="1"/>
</dbReference>
<dbReference type="EMBL" id="MN448274">
    <property type="protein sequence ID" value="QFG73899.1"/>
    <property type="molecule type" value="Genomic_DNA"/>
</dbReference>
<name>A0A5J6VJD7_9VIRU</name>
<dbReference type="GO" id="GO:0016740">
    <property type="term" value="F:transferase activity"/>
    <property type="evidence" value="ECO:0007669"/>
    <property type="project" value="UniProtKB-KW"/>
</dbReference>
<sequence>MDILVSIACYRDPRITATINSLYSGAKFPHRIYTWVYWQGETLHEPLYKGKYHDNVHVEETHYTNAKGPLVARHHIMMTATPRYYFLQIDAHTTFISNWDVDLMTCFYTCGDNPIISFHPADTLDTQQVAYTNFWVPSKDDNRLPIITSKYIDGSIPPKQQRFAVGCFFFSYYSTALEMFKRIHIDKYQMIFHGEEILMSAVLHDMGCRIFPPHKNLCSHAYAKHKIQPYLKDKLNKQWIDQQNQSIENLIVEISCFLNIIG</sequence>
<evidence type="ECO:0000313" key="1">
    <source>
        <dbReference type="EMBL" id="QFG73899.1"/>
    </source>
</evidence>
<protein>
    <submittedName>
        <fullName evidence="1">Glycosyltransferase</fullName>
    </submittedName>
</protein>
<reference evidence="1" key="1">
    <citation type="journal article" date="2019" name="Philos. Trans. R. Soc. Lond., B, Biol. Sci.">
        <title>Targeted metagenomic recovery of four divergent viruses reveals shared and distinctive characteristics of giant viruses of marine eukaryotes.</title>
        <authorList>
            <person name="Needham D.M."/>
            <person name="Poirier C."/>
            <person name="Hehenberger E."/>
            <person name="Jimenez V."/>
            <person name="Swalwell J.E."/>
            <person name="Santoro A.E."/>
            <person name="Worden A.Z."/>
        </authorList>
    </citation>
    <scope>NUCLEOTIDE SEQUENCE</scope>
    <source>
        <strain evidence="1">OPacV-662</strain>
    </source>
</reference>
<organism evidence="1">
    <name type="scientific">Megaviridae environmental sample</name>
    <dbReference type="NCBI Taxonomy" id="1737588"/>
    <lineage>
        <taxon>Viruses</taxon>
        <taxon>Varidnaviria</taxon>
        <taxon>Bamfordvirae</taxon>
        <taxon>Nucleocytoviricota</taxon>
        <taxon>Megaviricetes</taxon>
        <taxon>Imitervirales</taxon>
        <taxon>Mimiviridae</taxon>
        <taxon>environmental samples</taxon>
    </lineage>
</organism>
<accession>A0A5J6VJD7</accession>
<dbReference type="PANTHER" id="PTHR34496:SF10">
    <property type="entry name" value="GLCNAC TRANSFERASE"/>
    <property type="match status" value="1"/>
</dbReference>
<dbReference type="InterPro" id="IPR021067">
    <property type="entry name" value="Glycosyltransferase"/>
</dbReference>